<feature type="region of interest" description="Disordered" evidence="1">
    <location>
        <begin position="456"/>
        <end position="638"/>
    </location>
</feature>
<feature type="compositionally biased region" description="Acidic residues" evidence="1">
    <location>
        <begin position="252"/>
        <end position="273"/>
    </location>
</feature>
<dbReference type="InterPro" id="IPR037488">
    <property type="entry name" value="At2g33490-like"/>
</dbReference>
<dbReference type="PANTHER" id="PTHR34119">
    <property type="entry name" value="HYDROXYPROLINE-RICH GLYCOPROTEIN-LIKE"/>
    <property type="match status" value="1"/>
</dbReference>
<dbReference type="Proteomes" id="UP001291926">
    <property type="component" value="Unassembled WGS sequence"/>
</dbReference>
<dbReference type="InterPro" id="IPR027267">
    <property type="entry name" value="AH/BAR_dom_sf"/>
</dbReference>
<organism evidence="2 3">
    <name type="scientific">Penstemon davidsonii</name>
    <dbReference type="NCBI Taxonomy" id="160366"/>
    <lineage>
        <taxon>Eukaryota</taxon>
        <taxon>Viridiplantae</taxon>
        <taxon>Streptophyta</taxon>
        <taxon>Embryophyta</taxon>
        <taxon>Tracheophyta</taxon>
        <taxon>Spermatophyta</taxon>
        <taxon>Magnoliopsida</taxon>
        <taxon>eudicotyledons</taxon>
        <taxon>Gunneridae</taxon>
        <taxon>Pentapetalae</taxon>
        <taxon>asterids</taxon>
        <taxon>lamiids</taxon>
        <taxon>Lamiales</taxon>
        <taxon>Plantaginaceae</taxon>
        <taxon>Cheloneae</taxon>
        <taxon>Penstemon</taxon>
    </lineage>
</organism>
<proteinExistence type="predicted"/>
<feature type="compositionally biased region" description="Polar residues" evidence="1">
    <location>
        <begin position="355"/>
        <end position="366"/>
    </location>
</feature>
<evidence type="ECO:0000313" key="2">
    <source>
        <dbReference type="EMBL" id="KAK4488735.1"/>
    </source>
</evidence>
<sequence>MKTSLKKLQKFAALRHDKRAQKQNQSIAHDELARATQDMNDMRDCYDRLLSAAAATANSVYEFSESLREMGDCLLEKTALNDDEESGEVLLKLGKVQFELQKLVDGYRAHIFQTITIPSESLLNELRIVEEMKKRCDGKRELYEDLMKKQKEKGRLKGSKNESLPLHQLQEAHDEYDEEANVFVFRMKSLKQGQSRSLLTQASRHHAAQLSFFKKALRSLEAVEPHVRLVAEQQHIDYQFSGLKDDGVGIYEYDDDDDDGESDSGGDSDTEDGSETHDDGELSFDNGQIGPVQESSALKSSMELDNMDTTFYPDPKLGAAKEILPSPGRNSFSFRREIRAISKSAPLFPEKKLDSTQMRPSPSRKFTSYVLPTPDETKSPVRKLDNEAPRTRQAAGNLWHSSPLDLNKYEKLQANEKFSGPIILDTKSVLKESNNIKPTQLPPPLSQGLSFKQYDPSVASHAKKVKRQAFSGPLTGKPWPNNPGLSASGPIVSSGYPPPFSGSLLRTPLPRPTSAPKLSARLSPTFVSSPKISELHELPRPPPHLASRRPSNRSTHSGPLMSKSNEMTAARVSASTVASTLPTPPQVLPRSYSIPAGGPIEVSLRVPLEGSSKMADDTSSPPLTPISLQNIHPTSPTS</sequence>
<feature type="compositionally biased region" description="Polar residues" evidence="1">
    <location>
        <begin position="552"/>
        <end position="567"/>
    </location>
</feature>
<feature type="region of interest" description="Disordered" evidence="1">
    <location>
        <begin position="249"/>
        <end position="291"/>
    </location>
</feature>
<feature type="compositionally biased region" description="Low complexity" evidence="1">
    <location>
        <begin position="568"/>
        <end position="580"/>
    </location>
</feature>
<name>A0ABR0DHK6_9LAMI</name>
<evidence type="ECO:0008006" key="4">
    <source>
        <dbReference type="Google" id="ProtNLM"/>
    </source>
</evidence>
<gene>
    <name evidence="2" type="ORF">RD792_004516</name>
</gene>
<feature type="compositionally biased region" description="Basic and acidic residues" evidence="1">
    <location>
        <begin position="375"/>
        <end position="390"/>
    </location>
</feature>
<reference evidence="2 3" key="1">
    <citation type="journal article" date="2023" name="bioRxiv">
        <title>Genome report: Whole genome sequence and annotation of Penstemon davidsonii.</title>
        <authorList>
            <person name="Ostevik K.L."/>
            <person name="Alabady M."/>
            <person name="Zhang M."/>
            <person name="Rausher M.D."/>
        </authorList>
    </citation>
    <scope>NUCLEOTIDE SEQUENCE [LARGE SCALE GENOMIC DNA]</scope>
    <source>
        <strain evidence="2">DNT005</strain>
        <tissue evidence="2">Whole leaf</tissue>
    </source>
</reference>
<dbReference type="CDD" id="cd07307">
    <property type="entry name" value="BAR"/>
    <property type="match status" value="1"/>
</dbReference>
<dbReference type="EMBL" id="JAYDYQ010001088">
    <property type="protein sequence ID" value="KAK4488735.1"/>
    <property type="molecule type" value="Genomic_DNA"/>
</dbReference>
<evidence type="ECO:0000313" key="3">
    <source>
        <dbReference type="Proteomes" id="UP001291926"/>
    </source>
</evidence>
<dbReference type="PANTHER" id="PTHR34119:SF1">
    <property type="entry name" value="OS04G0394700 PROTEIN"/>
    <property type="match status" value="1"/>
</dbReference>
<evidence type="ECO:0000256" key="1">
    <source>
        <dbReference type="SAM" id="MobiDB-lite"/>
    </source>
</evidence>
<dbReference type="SUPFAM" id="SSF103657">
    <property type="entry name" value="BAR/IMD domain-like"/>
    <property type="match status" value="1"/>
</dbReference>
<accession>A0ABR0DHK6</accession>
<keyword evidence="3" id="KW-1185">Reference proteome</keyword>
<dbReference type="Gene3D" id="1.20.1270.60">
    <property type="entry name" value="Arfaptin homology (AH) domain/BAR domain"/>
    <property type="match status" value="1"/>
</dbReference>
<feature type="compositionally biased region" description="Polar residues" evidence="1">
    <location>
        <begin position="617"/>
        <end position="638"/>
    </location>
</feature>
<feature type="region of interest" description="Disordered" evidence="1">
    <location>
        <begin position="349"/>
        <end position="399"/>
    </location>
</feature>
<protein>
    <recommendedName>
        <fullName evidence="4">BAR domain-containing protein</fullName>
    </recommendedName>
</protein>
<comment type="caution">
    <text evidence="2">The sequence shown here is derived from an EMBL/GenBank/DDBJ whole genome shotgun (WGS) entry which is preliminary data.</text>
</comment>